<feature type="transmembrane region" description="Helical" evidence="1">
    <location>
        <begin position="59"/>
        <end position="77"/>
    </location>
</feature>
<keyword evidence="1" id="KW-1133">Transmembrane helix</keyword>
<evidence type="ECO:0000256" key="1">
    <source>
        <dbReference type="SAM" id="Phobius"/>
    </source>
</evidence>
<accession>A0A975GDD8</accession>
<proteinExistence type="predicted"/>
<dbReference type="AlphaFoldDB" id="A0A975GDD8"/>
<evidence type="ECO:0000313" key="2">
    <source>
        <dbReference type="EMBL" id="QSZ42575.1"/>
    </source>
</evidence>
<reference evidence="2" key="2">
    <citation type="submission" date="2021-04" db="EMBL/GenBank/DDBJ databases">
        <title>Isolation and characterization of a novel species of the genus Sulfurimonas.</title>
        <authorList>
            <person name="Fukui M."/>
        </authorList>
    </citation>
    <scope>NUCLEOTIDE SEQUENCE</scope>
    <source>
        <strain evidence="2">H1576</strain>
    </source>
</reference>
<dbReference type="RefSeq" id="WP_207561385.1">
    <property type="nucleotide sequence ID" value="NZ_CP046072.1"/>
</dbReference>
<keyword evidence="1" id="KW-0812">Transmembrane</keyword>
<name>A0A975GDD8_9BACT</name>
<evidence type="ECO:0000313" key="3">
    <source>
        <dbReference type="Proteomes" id="UP000671852"/>
    </source>
</evidence>
<gene>
    <name evidence="2" type="ORF">GJV85_10800</name>
</gene>
<dbReference type="EMBL" id="CP046072">
    <property type="protein sequence ID" value="QSZ42575.1"/>
    <property type="molecule type" value="Genomic_DNA"/>
</dbReference>
<reference evidence="2" key="1">
    <citation type="submission" date="2019-11" db="EMBL/GenBank/DDBJ databases">
        <authorList>
            <person name="Kojima H."/>
        </authorList>
    </citation>
    <scope>NUCLEOTIDE SEQUENCE</scope>
    <source>
        <strain evidence="2">H1576</strain>
    </source>
</reference>
<sequence>MGTMLLTLGAGLFFGLIVFFTCEEKSLKDADFSDMKGLFTQELKATECIGQFQTIRYMLIYFISLVIFDLMIIHFVYVPNELFALKEVALAYTFIPSLLGSWVILLVKWTYQPVIKLASSFMYGSVFIAASVIAYVLSYLIIG</sequence>
<feature type="transmembrane region" description="Helical" evidence="1">
    <location>
        <begin position="121"/>
        <end position="142"/>
    </location>
</feature>
<keyword evidence="3" id="KW-1185">Reference proteome</keyword>
<organism evidence="2 3">
    <name type="scientific">Sulfurimonas aquatica</name>
    <dbReference type="NCBI Taxonomy" id="2672570"/>
    <lineage>
        <taxon>Bacteria</taxon>
        <taxon>Pseudomonadati</taxon>
        <taxon>Campylobacterota</taxon>
        <taxon>Epsilonproteobacteria</taxon>
        <taxon>Campylobacterales</taxon>
        <taxon>Sulfurimonadaceae</taxon>
        <taxon>Sulfurimonas</taxon>
    </lineage>
</organism>
<feature type="transmembrane region" description="Helical" evidence="1">
    <location>
        <begin position="6"/>
        <end position="22"/>
    </location>
</feature>
<keyword evidence="1" id="KW-0472">Membrane</keyword>
<feature type="transmembrane region" description="Helical" evidence="1">
    <location>
        <begin position="89"/>
        <end position="109"/>
    </location>
</feature>
<dbReference type="KEGG" id="saqt:GJV85_10800"/>
<dbReference type="Proteomes" id="UP000671852">
    <property type="component" value="Chromosome"/>
</dbReference>
<protein>
    <submittedName>
        <fullName evidence="2">Uncharacterized protein</fullName>
    </submittedName>
</protein>